<gene>
    <name evidence="1" type="ORF">S06H3_55180</name>
</gene>
<dbReference type="AlphaFoldDB" id="X1PJ85"/>
<evidence type="ECO:0000313" key="1">
    <source>
        <dbReference type="EMBL" id="GAI56367.1"/>
    </source>
</evidence>
<sequence>MGWTYKRGNKWYYGYYDANGKLIRRVGGNTKREAERILRIKEAEKYSKKAGVPTLTLITVNELWDNFSEAKKDTVRPRTWEVWKPRLKFWKKKHLNISETFKPFSFPEIEKIKNKELK</sequence>
<protein>
    <submittedName>
        <fullName evidence="1">Uncharacterized protein</fullName>
    </submittedName>
</protein>
<name>X1PJ85_9ZZZZ</name>
<proteinExistence type="predicted"/>
<accession>X1PJ85</accession>
<organism evidence="1">
    <name type="scientific">marine sediment metagenome</name>
    <dbReference type="NCBI Taxonomy" id="412755"/>
    <lineage>
        <taxon>unclassified sequences</taxon>
        <taxon>metagenomes</taxon>
        <taxon>ecological metagenomes</taxon>
    </lineage>
</organism>
<dbReference type="EMBL" id="BARV01035351">
    <property type="protein sequence ID" value="GAI56367.1"/>
    <property type="molecule type" value="Genomic_DNA"/>
</dbReference>
<comment type="caution">
    <text evidence="1">The sequence shown here is derived from an EMBL/GenBank/DDBJ whole genome shotgun (WGS) entry which is preliminary data.</text>
</comment>
<reference evidence="1" key="1">
    <citation type="journal article" date="2014" name="Front. Microbiol.">
        <title>High frequency of phylogenetically diverse reductive dehalogenase-homologous genes in deep subseafloor sedimentary metagenomes.</title>
        <authorList>
            <person name="Kawai M."/>
            <person name="Futagami T."/>
            <person name="Toyoda A."/>
            <person name="Takaki Y."/>
            <person name="Nishi S."/>
            <person name="Hori S."/>
            <person name="Arai W."/>
            <person name="Tsubouchi T."/>
            <person name="Morono Y."/>
            <person name="Uchiyama I."/>
            <person name="Ito T."/>
            <person name="Fujiyama A."/>
            <person name="Inagaki F."/>
            <person name="Takami H."/>
        </authorList>
    </citation>
    <scope>NUCLEOTIDE SEQUENCE</scope>
    <source>
        <strain evidence="1">Expedition CK06-06</strain>
    </source>
</reference>
<feature type="non-terminal residue" evidence="1">
    <location>
        <position position="118"/>
    </location>
</feature>